<dbReference type="RefSeq" id="WP_121939805.1">
    <property type="nucleotide sequence ID" value="NZ_REFR01000014.1"/>
</dbReference>
<dbReference type="InParanoid" id="A0A3M0C347"/>
<organism evidence="4 5">
    <name type="scientific">Eilatimonas milleporae</name>
    <dbReference type="NCBI Taxonomy" id="911205"/>
    <lineage>
        <taxon>Bacteria</taxon>
        <taxon>Pseudomonadati</taxon>
        <taxon>Pseudomonadota</taxon>
        <taxon>Alphaproteobacteria</taxon>
        <taxon>Kordiimonadales</taxon>
        <taxon>Kordiimonadaceae</taxon>
        <taxon>Eilatimonas</taxon>
    </lineage>
</organism>
<dbReference type="GO" id="GO:0005829">
    <property type="term" value="C:cytosol"/>
    <property type="evidence" value="ECO:0007669"/>
    <property type="project" value="TreeGrafter"/>
</dbReference>
<evidence type="ECO:0000256" key="2">
    <source>
        <dbReference type="SAM" id="Coils"/>
    </source>
</evidence>
<keyword evidence="2" id="KW-0175">Coiled coil</keyword>
<accession>A0A3M0C347</accession>
<dbReference type="NCBIfam" id="TIGR02977">
    <property type="entry name" value="phageshock_pspA"/>
    <property type="match status" value="1"/>
</dbReference>
<gene>
    <name evidence="4" type="ORF">BXY39_3162</name>
</gene>
<dbReference type="Proteomes" id="UP000271227">
    <property type="component" value="Unassembled WGS sequence"/>
</dbReference>
<reference evidence="4 5" key="1">
    <citation type="submission" date="2018-10" db="EMBL/GenBank/DDBJ databases">
        <title>Genomic Encyclopedia of Archaeal and Bacterial Type Strains, Phase II (KMG-II): from individual species to whole genera.</title>
        <authorList>
            <person name="Goeker M."/>
        </authorList>
    </citation>
    <scope>NUCLEOTIDE SEQUENCE [LARGE SCALE GENOMIC DNA]</scope>
    <source>
        <strain evidence="4 5">DSM 25217</strain>
    </source>
</reference>
<evidence type="ECO:0000313" key="4">
    <source>
        <dbReference type="EMBL" id="RMB02810.1"/>
    </source>
</evidence>
<feature type="coiled-coil region" evidence="2">
    <location>
        <begin position="101"/>
        <end position="181"/>
    </location>
</feature>
<dbReference type="PANTHER" id="PTHR31088">
    <property type="entry name" value="MEMBRANE-ASSOCIATED PROTEIN VIPP1, CHLOROPLASTIC"/>
    <property type="match status" value="1"/>
</dbReference>
<dbReference type="InterPro" id="IPR014319">
    <property type="entry name" value="Phageshock_PspA"/>
</dbReference>
<dbReference type="AlphaFoldDB" id="A0A3M0C347"/>
<evidence type="ECO:0000313" key="5">
    <source>
        <dbReference type="Proteomes" id="UP000271227"/>
    </source>
</evidence>
<feature type="region of interest" description="Disordered" evidence="3">
    <location>
        <begin position="213"/>
        <end position="247"/>
    </location>
</feature>
<keyword evidence="5" id="KW-1185">Reference proteome</keyword>
<sequence>MGIFSRLSDIINSNINAILDKAEDPEKIIRMVIQEMEDTLVEVRSSAAKTIADQKDIERRVKRLAQAESDWENKAELALSKGRDDLARGALIEKNKISDMRAQLDEDMAHLKEALGRHEEDVIKLEAKLREARAKKATIEARQKTATSQVRVRKNLYDNRIHDAFERFEKVEHRLDRLEGEAEAMSLGRDIEGSLEDAFKTLEVTDEIEKELAAMKAKMSGQPGKTAKSEKPAAKAQAKNGSKTAGK</sequence>
<protein>
    <submittedName>
        <fullName evidence="4">Phage shock protein A (PspA) family protein</fullName>
    </submittedName>
</protein>
<name>A0A3M0C347_9PROT</name>
<dbReference type="Pfam" id="PF04012">
    <property type="entry name" value="PspA_IM30"/>
    <property type="match status" value="1"/>
</dbReference>
<proteinExistence type="inferred from homology"/>
<dbReference type="GO" id="GO:0009271">
    <property type="term" value="P:phage shock"/>
    <property type="evidence" value="ECO:0007669"/>
    <property type="project" value="TreeGrafter"/>
</dbReference>
<comment type="similarity">
    <text evidence="1">Belongs to the PspA/Vipp/IM30 family.</text>
</comment>
<evidence type="ECO:0000256" key="3">
    <source>
        <dbReference type="SAM" id="MobiDB-lite"/>
    </source>
</evidence>
<comment type="caution">
    <text evidence="4">The sequence shown here is derived from an EMBL/GenBank/DDBJ whole genome shotgun (WGS) entry which is preliminary data.</text>
</comment>
<evidence type="ECO:0000256" key="1">
    <source>
        <dbReference type="ARBA" id="ARBA00043985"/>
    </source>
</evidence>
<dbReference type="FunCoup" id="A0A3M0C347">
    <property type="interactions" value="257"/>
</dbReference>
<dbReference type="PANTHER" id="PTHR31088:SF6">
    <property type="entry name" value="PHAGE SHOCK PROTEIN A"/>
    <property type="match status" value="1"/>
</dbReference>
<dbReference type="OrthoDB" id="9779630at2"/>
<dbReference type="InterPro" id="IPR007157">
    <property type="entry name" value="PspA_VIPP1"/>
</dbReference>
<dbReference type="EMBL" id="REFR01000014">
    <property type="protein sequence ID" value="RMB02810.1"/>
    <property type="molecule type" value="Genomic_DNA"/>
</dbReference>